<dbReference type="GO" id="GO:0005524">
    <property type="term" value="F:ATP binding"/>
    <property type="evidence" value="ECO:0007669"/>
    <property type="project" value="UniProtKB-UniRule"/>
</dbReference>
<dbReference type="PANTHER" id="PTHR23132:SF23">
    <property type="entry name" value="D-ALANINE--D-ALANINE LIGASE B"/>
    <property type="match status" value="1"/>
</dbReference>
<dbReference type="Pfam" id="PF01820">
    <property type="entry name" value="Dala_Dala_lig_N"/>
    <property type="match status" value="1"/>
</dbReference>
<evidence type="ECO:0000259" key="18">
    <source>
        <dbReference type="PROSITE" id="PS50975"/>
    </source>
</evidence>
<dbReference type="SUPFAM" id="SSF52440">
    <property type="entry name" value="PreATP-grasp domain"/>
    <property type="match status" value="1"/>
</dbReference>
<comment type="catalytic activity">
    <reaction evidence="13 14">
        <text>2 D-alanine + ATP = D-alanyl-D-alanine + ADP + phosphate + H(+)</text>
        <dbReference type="Rhea" id="RHEA:11224"/>
        <dbReference type="ChEBI" id="CHEBI:15378"/>
        <dbReference type="ChEBI" id="CHEBI:30616"/>
        <dbReference type="ChEBI" id="CHEBI:43474"/>
        <dbReference type="ChEBI" id="CHEBI:57416"/>
        <dbReference type="ChEBI" id="CHEBI:57822"/>
        <dbReference type="ChEBI" id="CHEBI:456216"/>
        <dbReference type="EC" id="6.3.2.4"/>
    </reaction>
</comment>
<evidence type="ECO:0000256" key="4">
    <source>
        <dbReference type="ARBA" id="ARBA00012216"/>
    </source>
</evidence>
<evidence type="ECO:0000256" key="9">
    <source>
        <dbReference type="ARBA" id="ARBA00022840"/>
    </source>
</evidence>
<dbReference type="Pfam" id="PF07478">
    <property type="entry name" value="Dala_Dala_lig_C"/>
    <property type="match status" value="1"/>
</dbReference>
<dbReference type="Gene3D" id="3.30.1490.20">
    <property type="entry name" value="ATP-grasp fold, A domain"/>
    <property type="match status" value="1"/>
</dbReference>
<evidence type="ECO:0000256" key="2">
    <source>
        <dbReference type="ARBA" id="ARBA00004496"/>
    </source>
</evidence>
<feature type="binding site" evidence="16">
    <location>
        <position position="289"/>
    </location>
    <ligand>
        <name>Mg(2+)</name>
        <dbReference type="ChEBI" id="CHEBI:18420"/>
        <label>2</label>
    </ligand>
</feature>
<feature type="binding site" evidence="16">
    <location>
        <position position="289"/>
    </location>
    <ligand>
        <name>Mg(2+)</name>
        <dbReference type="ChEBI" id="CHEBI:18420"/>
        <label>1</label>
    </ligand>
</feature>
<evidence type="ECO:0000256" key="15">
    <source>
        <dbReference type="PIRSR" id="PIRSR039102-1"/>
    </source>
</evidence>
<evidence type="ECO:0000313" key="20">
    <source>
        <dbReference type="Proteomes" id="UP000824267"/>
    </source>
</evidence>
<feature type="active site" evidence="15">
    <location>
        <position position="300"/>
    </location>
</feature>
<evidence type="ECO:0000256" key="1">
    <source>
        <dbReference type="ARBA" id="ARBA00001936"/>
    </source>
</evidence>
<name>A0A9D1RJF6_9BACT</name>
<comment type="pathway">
    <text evidence="14">Cell wall biogenesis; peptidoglycan biosynthesis.</text>
</comment>
<keyword evidence="8 17" id="KW-0547">Nucleotide-binding</keyword>
<feature type="binding site" evidence="16">
    <location>
        <position position="275"/>
    </location>
    <ligand>
        <name>Mg(2+)</name>
        <dbReference type="ChEBI" id="CHEBI:18420"/>
        <label>1</label>
    </ligand>
</feature>
<feature type="active site" evidence="15">
    <location>
        <position position="15"/>
    </location>
</feature>
<dbReference type="InterPro" id="IPR013815">
    <property type="entry name" value="ATP_grasp_subdomain_1"/>
</dbReference>
<dbReference type="InterPro" id="IPR016185">
    <property type="entry name" value="PreATP-grasp_dom_sf"/>
</dbReference>
<dbReference type="Proteomes" id="UP000824267">
    <property type="component" value="Unassembled WGS sequence"/>
</dbReference>
<feature type="domain" description="ATP-grasp" evidence="18">
    <location>
        <begin position="120"/>
        <end position="322"/>
    </location>
</feature>
<feature type="active site" evidence="15">
    <location>
        <position position="165"/>
    </location>
</feature>
<keyword evidence="16" id="KW-0460">Magnesium</keyword>
<evidence type="ECO:0000256" key="8">
    <source>
        <dbReference type="ARBA" id="ARBA00022741"/>
    </source>
</evidence>
<dbReference type="NCBIfam" id="TIGR01205">
    <property type="entry name" value="D_ala_D_alaTIGR"/>
    <property type="match status" value="1"/>
</dbReference>
<evidence type="ECO:0000256" key="16">
    <source>
        <dbReference type="PIRSR" id="PIRSR039102-3"/>
    </source>
</evidence>
<evidence type="ECO:0000256" key="7">
    <source>
        <dbReference type="ARBA" id="ARBA00022723"/>
    </source>
</evidence>
<dbReference type="Gene3D" id="3.30.470.20">
    <property type="entry name" value="ATP-grasp fold, B domain"/>
    <property type="match status" value="1"/>
</dbReference>
<dbReference type="InterPro" id="IPR011095">
    <property type="entry name" value="Dala_Dala_lig_C"/>
</dbReference>
<dbReference type="GO" id="GO:0009252">
    <property type="term" value="P:peptidoglycan biosynthetic process"/>
    <property type="evidence" value="ECO:0007669"/>
    <property type="project" value="UniProtKB-UniRule"/>
</dbReference>
<dbReference type="PROSITE" id="PS00844">
    <property type="entry name" value="DALA_DALA_LIGASE_2"/>
    <property type="match status" value="1"/>
</dbReference>
<dbReference type="PROSITE" id="PS00843">
    <property type="entry name" value="DALA_DALA_LIGASE_1"/>
    <property type="match status" value="1"/>
</dbReference>
<comment type="function">
    <text evidence="14">Cell wall formation.</text>
</comment>
<dbReference type="PIRSF" id="PIRSF039102">
    <property type="entry name" value="Ddl/VanB"/>
    <property type="match status" value="1"/>
</dbReference>
<keyword evidence="10 14" id="KW-0133">Cell shape</keyword>
<feature type="binding site" evidence="16">
    <location>
        <position position="291"/>
    </location>
    <ligand>
        <name>Mg(2+)</name>
        <dbReference type="ChEBI" id="CHEBI:18420"/>
        <label>2</label>
    </ligand>
</feature>
<comment type="cofactor">
    <cofactor evidence="1">
        <name>Mn(2+)</name>
        <dbReference type="ChEBI" id="CHEBI:29035"/>
    </cofactor>
</comment>
<protein>
    <recommendedName>
        <fullName evidence="4 14">D-alanine--D-alanine ligase</fullName>
        <ecNumber evidence="4 14">6.3.2.4</ecNumber>
    </recommendedName>
    <alternativeName>
        <fullName evidence="14">D-Ala-D-Ala ligase</fullName>
    </alternativeName>
    <alternativeName>
        <fullName evidence="14">D-alanylalanine synthetase</fullName>
    </alternativeName>
</protein>
<dbReference type="EMBL" id="DXGG01000171">
    <property type="protein sequence ID" value="HIW87701.1"/>
    <property type="molecule type" value="Genomic_DNA"/>
</dbReference>
<dbReference type="EC" id="6.3.2.4" evidence="4 14"/>
<evidence type="ECO:0000256" key="11">
    <source>
        <dbReference type="ARBA" id="ARBA00022984"/>
    </source>
</evidence>
<dbReference type="PROSITE" id="PS50975">
    <property type="entry name" value="ATP_GRASP"/>
    <property type="match status" value="1"/>
</dbReference>
<evidence type="ECO:0000256" key="3">
    <source>
        <dbReference type="ARBA" id="ARBA00010871"/>
    </source>
</evidence>
<keyword evidence="16" id="KW-0464">Manganese</keyword>
<evidence type="ECO:0000256" key="14">
    <source>
        <dbReference type="HAMAP-Rule" id="MF_00047"/>
    </source>
</evidence>
<keyword evidence="9 17" id="KW-0067">ATP-binding</keyword>
<dbReference type="GO" id="GO:0071555">
    <property type="term" value="P:cell wall organization"/>
    <property type="evidence" value="ECO:0007669"/>
    <property type="project" value="UniProtKB-KW"/>
</dbReference>
<dbReference type="NCBIfam" id="NF002378">
    <property type="entry name" value="PRK01372.1"/>
    <property type="match status" value="1"/>
</dbReference>
<evidence type="ECO:0000256" key="12">
    <source>
        <dbReference type="ARBA" id="ARBA00023316"/>
    </source>
</evidence>
<keyword evidence="5 14" id="KW-0963">Cytoplasm</keyword>
<dbReference type="NCBIfam" id="NF002527">
    <property type="entry name" value="PRK01966.1-3"/>
    <property type="match status" value="1"/>
</dbReference>
<gene>
    <name evidence="14" type="primary">ddl</name>
    <name evidence="19" type="ORF">IAC47_05445</name>
</gene>
<reference evidence="19" key="1">
    <citation type="journal article" date="2021" name="PeerJ">
        <title>Extensive microbial diversity within the chicken gut microbiome revealed by metagenomics and culture.</title>
        <authorList>
            <person name="Gilroy R."/>
            <person name="Ravi A."/>
            <person name="Getino M."/>
            <person name="Pursley I."/>
            <person name="Horton D.L."/>
            <person name="Alikhan N.F."/>
            <person name="Baker D."/>
            <person name="Gharbi K."/>
            <person name="Hall N."/>
            <person name="Watson M."/>
            <person name="Adriaenssens E.M."/>
            <person name="Foster-Nyarko E."/>
            <person name="Jarju S."/>
            <person name="Secka A."/>
            <person name="Antonio M."/>
            <person name="Oren A."/>
            <person name="Chaudhuri R.R."/>
            <person name="La Ragione R."/>
            <person name="Hildebrand F."/>
            <person name="Pallen M.J."/>
        </authorList>
    </citation>
    <scope>NUCLEOTIDE SEQUENCE</scope>
    <source>
        <strain evidence="19">Gambia16-930</strain>
    </source>
</reference>
<evidence type="ECO:0000256" key="10">
    <source>
        <dbReference type="ARBA" id="ARBA00022960"/>
    </source>
</evidence>
<accession>A0A9D1RJF6</accession>
<sequence>MKRNIALVAGGYSGEFEVSLRSAEQIFRNLDKDKYDVYRIVITRQSWYCEYEGEKTEVDRNDFSIRLDGRKITFDAAFITVHGTPGENGLLQAYFDMISLPYTTCSSLVSAVTFDKAVCNACVRELGIVDVAKNVHTFKDAPLSVDQILSRVSLPVFVKPSEGGSSIGMSKVRTREELPQALDKAYAVHPKVLVEEFIEGREFSCGVMRLGGSVEAFPVTEIRPDTDFFDYDAKYNGLSKEITPAPVDEELSERIRKATRDVYEGLSCNGVCRVDFIYDDAKDRLYFLEVNTTPGQSEQSIVPQQVRAMGKDTRWLYNTVLGQLDI</sequence>
<dbReference type="InterPro" id="IPR011127">
    <property type="entry name" value="Dala_Dala_lig_N"/>
</dbReference>
<proteinExistence type="inferred from homology"/>
<dbReference type="InterPro" id="IPR000291">
    <property type="entry name" value="D-Ala_lig_Van_CS"/>
</dbReference>
<comment type="subcellular location">
    <subcellularLocation>
        <location evidence="2 14">Cytoplasm</location>
    </subcellularLocation>
</comment>
<dbReference type="GO" id="GO:0046872">
    <property type="term" value="F:metal ion binding"/>
    <property type="evidence" value="ECO:0007669"/>
    <property type="project" value="UniProtKB-KW"/>
</dbReference>
<dbReference type="SUPFAM" id="SSF56059">
    <property type="entry name" value="Glutathione synthetase ATP-binding domain-like"/>
    <property type="match status" value="1"/>
</dbReference>
<evidence type="ECO:0000256" key="13">
    <source>
        <dbReference type="ARBA" id="ARBA00047614"/>
    </source>
</evidence>
<dbReference type="InterPro" id="IPR005905">
    <property type="entry name" value="D_ala_D_ala"/>
</dbReference>
<dbReference type="PANTHER" id="PTHR23132">
    <property type="entry name" value="D-ALANINE--D-ALANINE LIGASE"/>
    <property type="match status" value="1"/>
</dbReference>
<organism evidence="19 20">
    <name type="scientific">Candidatus Onthomorpha intestinigallinarum</name>
    <dbReference type="NCBI Taxonomy" id="2840880"/>
    <lineage>
        <taxon>Bacteria</taxon>
        <taxon>Pseudomonadati</taxon>
        <taxon>Bacteroidota</taxon>
        <taxon>Bacteroidia</taxon>
        <taxon>Bacteroidales</taxon>
        <taxon>Candidatus Onthomorpha</taxon>
    </lineage>
</organism>
<dbReference type="InterPro" id="IPR011761">
    <property type="entry name" value="ATP-grasp"/>
</dbReference>
<comment type="caution">
    <text evidence="19">The sequence shown here is derived from an EMBL/GenBank/DDBJ whole genome shotgun (WGS) entry which is preliminary data.</text>
</comment>
<dbReference type="HAMAP" id="MF_00047">
    <property type="entry name" value="Dala_Dala_lig"/>
    <property type="match status" value="1"/>
</dbReference>
<dbReference type="AlphaFoldDB" id="A0A9D1RJF6"/>
<keyword evidence="7 16" id="KW-0479">Metal-binding</keyword>
<keyword evidence="12 14" id="KW-0961">Cell wall biogenesis/degradation</keyword>
<keyword evidence="11 14" id="KW-0573">Peptidoglycan synthesis</keyword>
<evidence type="ECO:0000256" key="5">
    <source>
        <dbReference type="ARBA" id="ARBA00022490"/>
    </source>
</evidence>
<dbReference type="GO" id="GO:0005737">
    <property type="term" value="C:cytoplasm"/>
    <property type="evidence" value="ECO:0007669"/>
    <property type="project" value="UniProtKB-SubCell"/>
</dbReference>
<evidence type="ECO:0000256" key="17">
    <source>
        <dbReference type="PROSITE-ProRule" id="PRU00409"/>
    </source>
</evidence>
<reference evidence="19" key="2">
    <citation type="submission" date="2021-04" db="EMBL/GenBank/DDBJ databases">
        <authorList>
            <person name="Gilroy R."/>
        </authorList>
    </citation>
    <scope>NUCLEOTIDE SEQUENCE</scope>
    <source>
        <strain evidence="19">Gambia16-930</strain>
    </source>
</reference>
<comment type="cofactor">
    <cofactor evidence="16">
        <name>Mg(2+)</name>
        <dbReference type="ChEBI" id="CHEBI:18420"/>
    </cofactor>
    <cofactor evidence="16">
        <name>Mn(2+)</name>
        <dbReference type="ChEBI" id="CHEBI:29035"/>
    </cofactor>
    <text evidence="16">Binds 2 magnesium or manganese ions per subunit.</text>
</comment>
<evidence type="ECO:0000256" key="6">
    <source>
        <dbReference type="ARBA" id="ARBA00022598"/>
    </source>
</evidence>
<dbReference type="GO" id="GO:0008360">
    <property type="term" value="P:regulation of cell shape"/>
    <property type="evidence" value="ECO:0007669"/>
    <property type="project" value="UniProtKB-KW"/>
</dbReference>
<comment type="similarity">
    <text evidence="3 14">Belongs to the D-alanine--D-alanine ligase family.</text>
</comment>
<dbReference type="Gene3D" id="3.40.50.20">
    <property type="match status" value="1"/>
</dbReference>
<dbReference type="GO" id="GO:0008716">
    <property type="term" value="F:D-alanine-D-alanine ligase activity"/>
    <property type="evidence" value="ECO:0007669"/>
    <property type="project" value="UniProtKB-UniRule"/>
</dbReference>
<evidence type="ECO:0000313" key="19">
    <source>
        <dbReference type="EMBL" id="HIW87701.1"/>
    </source>
</evidence>
<keyword evidence="6 14" id="KW-0436">Ligase</keyword>